<reference evidence="2" key="1">
    <citation type="submission" date="2019-11" db="EMBL/GenBank/DDBJ databases">
        <authorList>
            <person name="Feng L."/>
        </authorList>
    </citation>
    <scope>NUCLEOTIDE SEQUENCE</scope>
    <source>
        <strain evidence="2">BgluceraseaLFYP119</strain>
    </source>
</reference>
<gene>
    <name evidence="2" type="ORF">BGLFYP119_02134</name>
</gene>
<dbReference type="PANTHER" id="PTHR13696">
    <property type="entry name" value="P-LOOP CONTAINING NUCLEOSIDE TRIPHOSPHATE HYDROLASE"/>
    <property type="match status" value="1"/>
</dbReference>
<dbReference type="EMBL" id="CACRST010000019">
    <property type="protein sequence ID" value="VYT17996.1"/>
    <property type="molecule type" value="Genomic_DNA"/>
</dbReference>
<name>A0A6N2USA4_9FIRM</name>
<organism evidence="2">
    <name type="scientific">Blautia glucerasea</name>
    <dbReference type="NCBI Taxonomy" id="536633"/>
    <lineage>
        <taxon>Bacteria</taxon>
        <taxon>Bacillati</taxon>
        <taxon>Bacillota</taxon>
        <taxon>Clostridia</taxon>
        <taxon>Lachnospirales</taxon>
        <taxon>Lachnospiraceae</taxon>
        <taxon>Blautia</taxon>
    </lineage>
</organism>
<dbReference type="InterPro" id="IPR027417">
    <property type="entry name" value="P-loop_NTPase"/>
</dbReference>
<proteinExistence type="predicted"/>
<dbReference type="InterPro" id="IPR002586">
    <property type="entry name" value="CobQ/CobB/MinD/ParA_Nub-bd_dom"/>
</dbReference>
<dbReference type="AlphaFoldDB" id="A0A6N2USA4"/>
<dbReference type="InterPro" id="IPR050678">
    <property type="entry name" value="DNA_Partitioning_ATPase"/>
</dbReference>
<feature type="domain" description="CobQ/CobB/MinD/ParA nucleotide binding" evidence="1">
    <location>
        <begin position="4"/>
        <end position="155"/>
    </location>
</feature>
<dbReference type="RefSeq" id="WP_156354585.1">
    <property type="nucleotide sequence ID" value="NZ_CACRST010000019.1"/>
</dbReference>
<dbReference type="CDD" id="cd02042">
    <property type="entry name" value="ParAB_family"/>
    <property type="match status" value="1"/>
</dbReference>
<dbReference type="Gene3D" id="3.40.50.300">
    <property type="entry name" value="P-loop containing nucleotide triphosphate hydrolases"/>
    <property type="match status" value="1"/>
</dbReference>
<evidence type="ECO:0000259" key="1">
    <source>
        <dbReference type="Pfam" id="PF01656"/>
    </source>
</evidence>
<protein>
    <submittedName>
        <fullName evidence="2">CobQ/CobB/MinD/ParA nucleotide binding domain protein</fullName>
    </submittedName>
</protein>
<dbReference type="PANTHER" id="PTHR13696:SF96">
    <property type="entry name" value="COBQ_COBB_MIND_PARA NUCLEOTIDE BINDING DOMAIN-CONTAINING PROTEIN"/>
    <property type="match status" value="1"/>
</dbReference>
<dbReference type="SUPFAM" id="SSF52540">
    <property type="entry name" value="P-loop containing nucleoside triphosphate hydrolases"/>
    <property type="match status" value="1"/>
</dbReference>
<accession>A0A6N2USA4</accession>
<dbReference type="Pfam" id="PF01656">
    <property type="entry name" value="CbiA"/>
    <property type="match status" value="1"/>
</dbReference>
<sequence>MKTVVFVSEKGGVGKTRLSDELYFYYTRQGVPVSLYSFDGQYKNRNTDKKVSNPDVAIVDTPGRIMDTKTTQTIEGADMVVVPVRPTGGNIEAFTRTIALVKDHANCPVMIAVNGANRFSATTSFMEWLEKFRTKEKLDAIMVIPQSEVLVQAENYRCSVNEINRTSPATQAVNALCDKISVLTGLPVEKRQTKSKKLVAK</sequence>
<evidence type="ECO:0000313" key="2">
    <source>
        <dbReference type="EMBL" id="VYT17996.1"/>
    </source>
</evidence>